<dbReference type="InterPro" id="IPR022193">
    <property type="entry name" value="DUF3718"/>
</dbReference>
<dbReference type="OrthoDB" id="6387977at2"/>
<gene>
    <name evidence="1" type="ORF">PTD2_01616</name>
</gene>
<dbReference type="RefSeq" id="WP_009836526.1">
    <property type="nucleotide sequence ID" value="NZ_AAOH01000001.1"/>
</dbReference>
<dbReference type="HOGENOM" id="CLU_170386_0_0_6"/>
<name>A4C3U4_9GAMM</name>
<reference evidence="1 2" key="1">
    <citation type="submission" date="2006-02" db="EMBL/GenBank/DDBJ databases">
        <authorList>
            <person name="Moran M.A."/>
            <person name="Kjelleberg S."/>
            <person name="Egan S."/>
            <person name="Saunders N."/>
            <person name="Thomas T."/>
            <person name="Ferriera S."/>
            <person name="Johnson J."/>
            <person name="Kravitz S."/>
            <person name="Halpern A."/>
            <person name="Remington K."/>
            <person name="Beeson K."/>
            <person name="Tran B."/>
            <person name="Rogers Y.-H."/>
            <person name="Friedman R."/>
            <person name="Venter J.C."/>
        </authorList>
    </citation>
    <scope>NUCLEOTIDE SEQUENCE [LARGE SCALE GENOMIC DNA]</scope>
    <source>
        <strain evidence="1 2">D2</strain>
    </source>
</reference>
<dbReference type="EMBL" id="AAOH01000001">
    <property type="protein sequence ID" value="EAR30226.1"/>
    <property type="molecule type" value="Genomic_DNA"/>
</dbReference>
<proteinExistence type="predicted"/>
<protein>
    <submittedName>
        <fullName evidence="1">Uncharacterized protein</fullName>
    </submittedName>
</protein>
<evidence type="ECO:0000313" key="1">
    <source>
        <dbReference type="EMBL" id="EAR30226.1"/>
    </source>
</evidence>
<organism evidence="1 2">
    <name type="scientific">Pseudoalteromonas tunicata D2</name>
    <dbReference type="NCBI Taxonomy" id="87626"/>
    <lineage>
        <taxon>Bacteria</taxon>
        <taxon>Pseudomonadati</taxon>
        <taxon>Pseudomonadota</taxon>
        <taxon>Gammaproteobacteria</taxon>
        <taxon>Alteromonadales</taxon>
        <taxon>Pseudoalteromonadaceae</taxon>
        <taxon>Pseudoalteromonas</taxon>
    </lineage>
</organism>
<sequence length="112" mass="12525">MNKLARSIITLAAIAAPLSISYAKMDPHLHNALVETCIAVKSNSPMQLRNELKEYNLKVDTIREKLMCNGESVHKFALTHNANRTAKFINRGSVSISELASLPQEKYSVWID</sequence>
<comment type="caution">
    <text evidence="1">The sequence shown here is derived from an EMBL/GenBank/DDBJ whole genome shotgun (WGS) entry which is preliminary data.</text>
</comment>
<dbReference type="Proteomes" id="UP000006201">
    <property type="component" value="Unassembled WGS sequence"/>
</dbReference>
<keyword evidence="2" id="KW-1185">Reference proteome</keyword>
<dbReference type="eggNOG" id="ENOG50338YT">
    <property type="taxonomic scope" value="Bacteria"/>
</dbReference>
<evidence type="ECO:0000313" key="2">
    <source>
        <dbReference type="Proteomes" id="UP000006201"/>
    </source>
</evidence>
<dbReference type="Pfam" id="PF12514">
    <property type="entry name" value="DUF3718"/>
    <property type="match status" value="1"/>
</dbReference>
<accession>A4C3U4</accession>
<dbReference type="AlphaFoldDB" id="A4C3U4"/>
<dbReference type="STRING" id="87626.PTD2_01616"/>